<evidence type="ECO:0000313" key="2">
    <source>
        <dbReference type="EMBL" id="MEC6060214.1"/>
    </source>
</evidence>
<evidence type="ECO:0000313" key="3">
    <source>
        <dbReference type="Proteomes" id="UP001176846"/>
    </source>
</evidence>
<protein>
    <submittedName>
        <fullName evidence="2">Uncharacterized protein</fullName>
    </submittedName>
</protein>
<accession>A0AAW9PQE8</accession>
<feature type="transmembrane region" description="Helical" evidence="1">
    <location>
        <begin position="12"/>
        <end position="35"/>
    </location>
</feature>
<organism evidence="2 3">
    <name type="scientific">Klebsiella variicola</name>
    <dbReference type="NCBI Taxonomy" id="244366"/>
    <lineage>
        <taxon>Bacteria</taxon>
        <taxon>Pseudomonadati</taxon>
        <taxon>Pseudomonadota</taxon>
        <taxon>Gammaproteobacteria</taxon>
        <taxon>Enterobacterales</taxon>
        <taxon>Enterobacteriaceae</taxon>
        <taxon>Klebsiella/Raoultella group</taxon>
        <taxon>Klebsiella</taxon>
        <taxon>Klebsiella pneumoniae complex</taxon>
    </lineage>
</organism>
<proteinExistence type="predicted"/>
<keyword evidence="1" id="KW-1133">Transmembrane helix</keyword>
<dbReference type="RefSeq" id="WP_032437968.1">
    <property type="nucleotide sequence ID" value="NZ_JAAHAX010000024.1"/>
</dbReference>
<dbReference type="EMBL" id="JARTTN020000002">
    <property type="protein sequence ID" value="MEC6060214.1"/>
    <property type="molecule type" value="Genomic_DNA"/>
</dbReference>
<keyword evidence="1" id="KW-0472">Membrane</keyword>
<evidence type="ECO:0000256" key="1">
    <source>
        <dbReference type="SAM" id="Phobius"/>
    </source>
</evidence>
<dbReference type="AlphaFoldDB" id="A0AAW9PQE8"/>
<feature type="transmembrane region" description="Helical" evidence="1">
    <location>
        <begin position="47"/>
        <end position="66"/>
    </location>
</feature>
<comment type="caution">
    <text evidence="2">The sequence shown here is derived from an EMBL/GenBank/DDBJ whole genome shotgun (WGS) entry which is preliminary data.</text>
</comment>
<sequence>MKEHYLEGNNISMVVEVCMFLFLIGIICILSVFLLYRKTKMHVNVDYLLAFGVIITLASIVSAVMFTSRSLTVEELELGRHWKQDCKLLEVNIPTGTFTDPVNRLGCSDVIVNIPTNQYDEYIRQWDLYKAKN</sequence>
<reference evidence="2" key="2">
    <citation type="submission" date="2024-01" db="EMBL/GenBank/DDBJ databases">
        <authorList>
            <person name="Macesic N."/>
        </authorList>
    </citation>
    <scope>NUCLEOTIDE SEQUENCE</scope>
    <source>
        <strain evidence="2">CPO071</strain>
    </source>
</reference>
<keyword evidence="1" id="KW-0812">Transmembrane</keyword>
<name>A0AAW9PQE8_KLEVA</name>
<reference evidence="2" key="1">
    <citation type="journal article" date="2023" name="Nat. Commun.">
        <title>Genomic dissection of endemic carbapenem resistance reveals metallo-beta-lactamase dissemination through clonal, plasmid and integron transfer.</title>
        <authorList>
            <person name="Macesic N."/>
            <person name="Hawkey J."/>
            <person name="Vezina B."/>
            <person name="Wisniewski J.A."/>
            <person name="Cottingham H."/>
            <person name="Blakeway L.V."/>
            <person name="Harshegyi T."/>
            <person name="Pragastis K."/>
            <person name="Badoordeen G.Z."/>
            <person name="Dennison A."/>
            <person name="Spelman D.W."/>
            <person name="Jenney A.W.J."/>
            <person name="Peleg A.Y."/>
        </authorList>
    </citation>
    <scope>NUCLEOTIDE SEQUENCE</scope>
    <source>
        <strain evidence="2">CPO071</strain>
    </source>
</reference>
<gene>
    <name evidence="2" type="ORF">QAB22_027465</name>
</gene>
<dbReference type="Proteomes" id="UP001176846">
    <property type="component" value="Unassembled WGS sequence"/>
</dbReference>